<dbReference type="Proteomes" id="UP000317650">
    <property type="component" value="Chromosome 6"/>
</dbReference>
<sequence>MPSSSLLSLLWLLPQQLPVISMLSETCVLQMLIHALTHAVFVNGFVYKDPMLLKAEDFFLSDLDKPRNTMNKVGSNVMLVNVNRIPGLDTLSIFIAQVNGDSNAVGRFTLITDKIFPTT</sequence>
<proteinExistence type="predicted"/>
<keyword evidence="3" id="KW-1185">Reference proteome</keyword>
<dbReference type="SUPFAM" id="SSF51182">
    <property type="entry name" value="RmlC-like cupins"/>
    <property type="match status" value="1"/>
</dbReference>
<organism evidence="2 3">
    <name type="scientific">Musa balbisiana</name>
    <name type="common">Banana</name>
    <dbReference type="NCBI Taxonomy" id="52838"/>
    <lineage>
        <taxon>Eukaryota</taxon>
        <taxon>Viridiplantae</taxon>
        <taxon>Streptophyta</taxon>
        <taxon>Embryophyta</taxon>
        <taxon>Tracheophyta</taxon>
        <taxon>Spermatophyta</taxon>
        <taxon>Magnoliopsida</taxon>
        <taxon>Liliopsida</taxon>
        <taxon>Zingiberales</taxon>
        <taxon>Musaceae</taxon>
        <taxon>Musa</taxon>
    </lineage>
</organism>
<dbReference type="EMBL" id="PYDT01000009">
    <property type="protein sequence ID" value="THU50817.1"/>
    <property type="molecule type" value="Genomic_DNA"/>
</dbReference>
<dbReference type="PANTHER" id="PTHR31238">
    <property type="entry name" value="GERMIN-LIKE PROTEIN SUBFAMILY 3 MEMBER 3"/>
    <property type="match status" value="1"/>
</dbReference>
<evidence type="ECO:0000313" key="2">
    <source>
        <dbReference type="EMBL" id="THU50817.1"/>
    </source>
</evidence>
<dbReference type="InterPro" id="IPR014710">
    <property type="entry name" value="RmlC-like_jellyroll"/>
</dbReference>
<protein>
    <recommendedName>
        <fullName evidence="4">Dirigent protein</fullName>
    </recommendedName>
</protein>
<evidence type="ECO:0000256" key="1">
    <source>
        <dbReference type="SAM" id="SignalP"/>
    </source>
</evidence>
<accession>A0A4S8IQA7</accession>
<feature type="chain" id="PRO_5020836902" description="Dirigent protein" evidence="1">
    <location>
        <begin position="22"/>
        <end position="119"/>
    </location>
</feature>
<comment type="caution">
    <text evidence="2">The sequence shown here is derived from an EMBL/GenBank/DDBJ whole genome shotgun (WGS) entry which is preliminary data.</text>
</comment>
<evidence type="ECO:0008006" key="4">
    <source>
        <dbReference type="Google" id="ProtNLM"/>
    </source>
</evidence>
<feature type="signal peptide" evidence="1">
    <location>
        <begin position="1"/>
        <end position="21"/>
    </location>
</feature>
<name>A0A4S8IQA7_MUSBA</name>
<reference evidence="2 3" key="1">
    <citation type="journal article" date="2019" name="Nat. Plants">
        <title>Genome sequencing of Musa balbisiana reveals subgenome evolution and function divergence in polyploid bananas.</title>
        <authorList>
            <person name="Yao X."/>
        </authorList>
    </citation>
    <scope>NUCLEOTIDE SEQUENCE [LARGE SCALE GENOMIC DNA]</scope>
    <source>
        <strain evidence="3">cv. DH-PKW</strain>
        <tissue evidence="2">Leaves</tissue>
    </source>
</reference>
<dbReference type="InterPro" id="IPR011051">
    <property type="entry name" value="RmlC_Cupin_sf"/>
</dbReference>
<dbReference type="Gene3D" id="2.60.120.10">
    <property type="entry name" value="Jelly Rolls"/>
    <property type="match status" value="1"/>
</dbReference>
<dbReference type="AlphaFoldDB" id="A0A4S8IQA7"/>
<evidence type="ECO:0000313" key="3">
    <source>
        <dbReference type="Proteomes" id="UP000317650"/>
    </source>
</evidence>
<gene>
    <name evidence="2" type="ORF">C4D60_Mb06t24330</name>
</gene>
<keyword evidence="1" id="KW-0732">Signal</keyword>